<dbReference type="AlphaFoldDB" id="A0AA39ZWG8"/>
<reference evidence="2" key="1">
    <citation type="submission" date="2023-06" db="EMBL/GenBank/DDBJ databases">
        <title>Genome-scale phylogeny and comparative genomics of the fungal order Sordariales.</title>
        <authorList>
            <consortium name="Lawrence Berkeley National Laboratory"/>
            <person name="Hensen N."/>
            <person name="Bonometti L."/>
            <person name="Westerberg I."/>
            <person name="Brannstrom I.O."/>
            <person name="Guillou S."/>
            <person name="Cros-Aarteil S."/>
            <person name="Calhoun S."/>
            <person name="Haridas S."/>
            <person name="Kuo A."/>
            <person name="Mondo S."/>
            <person name="Pangilinan J."/>
            <person name="Riley R."/>
            <person name="Labutti K."/>
            <person name="Andreopoulos B."/>
            <person name="Lipzen A."/>
            <person name="Chen C."/>
            <person name="Yanf M."/>
            <person name="Daum C."/>
            <person name="Ng V."/>
            <person name="Clum A."/>
            <person name="Steindorff A."/>
            <person name="Ohm R."/>
            <person name="Martin F."/>
            <person name="Silar P."/>
            <person name="Natvig D."/>
            <person name="Lalanne C."/>
            <person name="Gautier V."/>
            <person name="Ament-Velasquez S.L."/>
            <person name="Kruys A."/>
            <person name="Hutchinson M.I."/>
            <person name="Powell A.J."/>
            <person name="Barry K."/>
            <person name="Miller A.N."/>
            <person name="Grigoriev I.V."/>
            <person name="Debuchy R."/>
            <person name="Gladieux P."/>
            <person name="Thoren M.H."/>
            <person name="Johannesson H."/>
        </authorList>
    </citation>
    <scope>NUCLEOTIDE SEQUENCE</scope>
    <source>
        <strain evidence="2">SMH4607-1</strain>
    </source>
</reference>
<dbReference type="Gene3D" id="3.30.710.10">
    <property type="entry name" value="Potassium Channel Kv1.1, Chain A"/>
    <property type="match status" value="1"/>
</dbReference>
<comment type="caution">
    <text evidence="2">The sequence shown here is derived from an EMBL/GenBank/DDBJ whole genome shotgun (WGS) entry which is preliminary data.</text>
</comment>
<dbReference type="EMBL" id="JAUKUA010000007">
    <property type="protein sequence ID" value="KAK0704923.1"/>
    <property type="molecule type" value="Genomic_DNA"/>
</dbReference>
<protein>
    <recommendedName>
        <fullName evidence="1">BTB domain-containing protein</fullName>
    </recommendedName>
</protein>
<evidence type="ECO:0000313" key="2">
    <source>
        <dbReference type="EMBL" id="KAK0704923.1"/>
    </source>
</evidence>
<accession>A0AA39ZWG8</accession>
<evidence type="ECO:0000259" key="1">
    <source>
        <dbReference type="PROSITE" id="PS50097"/>
    </source>
</evidence>
<name>A0AA39ZWG8_9PEZI</name>
<proteinExistence type="predicted"/>
<dbReference type="InterPro" id="IPR011333">
    <property type="entry name" value="SKP1/BTB/POZ_sf"/>
</dbReference>
<dbReference type="PANTHER" id="PTHR47843">
    <property type="entry name" value="BTB DOMAIN-CONTAINING PROTEIN-RELATED"/>
    <property type="match status" value="1"/>
</dbReference>
<dbReference type="InterPro" id="IPR000210">
    <property type="entry name" value="BTB/POZ_dom"/>
</dbReference>
<organism evidence="2 3">
    <name type="scientific">Lasiosphaeris hirsuta</name>
    <dbReference type="NCBI Taxonomy" id="260670"/>
    <lineage>
        <taxon>Eukaryota</taxon>
        <taxon>Fungi</taxon>
        <taxon>Dikarya</taxon>
        <taxon>Ascomycota</taxon>
        <taxon>Pezizomycotina</taxon>
        <taxon>Sordariomycetes</taxon>
        <taxon>Sordariomycetidae</taxon>
        <taxon>Sordariales</taxon>
        <taxon>Lasiosphaeriaceae</taxon>
        <taxon>Lasiosphaeris</taxon>
    </lineage>
</organism>
<evidence type="ECO:0000313" key="3">
    <source>
        <dbReference type="Proteomes" id="UP001172102"/>
    </source>
</evidence>
<dbReference type="SUPFAM" id="SSF54695">
    <property type="entry name" value="POZ domain"/>
    <property type="match status" value="1"/>
</dbReference>
<dbReference type="PANTHER" id="PTHR47843:SF2">
    <property type="entry name" value="BTB DOMAIN-CONTAINING PROTEIN"/>
    <property type="match status" value="1"/>
</dbReference>
<keyword evidence="3" id="KW-1185">Reference proteome</keyword>
<feature type="domain" description="BTB" evidence="1">
    <location>
        <begin position="23"/>
        <end position="89"/>
    </location>
</feature>
<dbReference type="Proteomes" id="UP001172102">
    <property type="component" value="Unassembled WGS sequence"/>
</dbReference>
<sequence>MAGDLTRTKVSVQTPLRVRFSGRFVRIIVGPENQEWTIHERLLCNASDYFADALAGPSYEEAIFLPEHNSDVFTLFVDWLYQSNLARPPVFQIEHCDDLSKFLKLAIMANKFLVPDLENGAIAAIYIYLKDNDVSHPDVKLEFAQVSYVFNHTNPGSGLRRLLCHHILAHLFEGSFRDPEVKEDWEYHLQKDQEIAAELFNAQFERFISHRGRLFPFRLAELSSYQLQPFDEM</sequence>
<dbReference type="CDD" id="cd18186">
    <property type="entry name" value="BTB_POZ_ZBTB_KLHL-like"/>
    <property type="match status" value="1"/>
</dbReference>
<dbReference type="PROSITE" id="PS50097">
    <property type="entry name" value="BTB"/>
    <property type="match status" value="1"/>
</dbReference>
<gene>
    <name evidence="2" type="ORF">B0H67DRAFT_557632</name>
</gene>